<dbReference type="AlphaFoldDB" id="A0A0A9T0C3"/>
<name>A0A0A9T0C3_ARUDO</name>
<dbReference type="EMBL" id="GBRH01239412">
    <property type="protein sequence ID" value="JAD58483.1"/>
    <property type="molecule type" value="Transcribed_RNA"/>
</dbReference>
<reference evidence="1" key="2">
    <citation type="journal article" date="2015" name="Data Brief">
        <title>Shoot transcriptome of the giant reed, Arundo donax.</title>
        <authorList>
            <person name="Barrero R.A."/>
            <person name="Guerrero F.D."/>
            <person name="Moolhuijzen P."/>
            <person name="Goolsby J.A."/>
            <person name="Tidwell J."/>
            <person name="Bellgard S.E."/>
            <person name="Bellgard M.I."/>
        </authorList>
    </citation>
    <scope>NUCLEOTIDE SEQUENCE</scope>
    <source>
        <tissue evidence="1">Shoot tissue taken approximately 20 cm above the soil surface</tissue>
    </source>
</reference>
<reference evidence="1" key="1">
    <citation type="submission" date="2014-09" db="EMBL/GenBank/DDBJ databases">
        <authorList>
            <person name="Magalhaes I.L.F."/>
            <person name="Oliveira U."/>
            <person name="Santos F.R."/>
            <person name="Vidigal T.H.D.A."/>
            <person name="Brescovit A.D."/>
            <person name="Santos A.J."/>
        </authorList>
    </citation>
    <scope>NUCLEOTIDE SEQUENCE</scope>
    <source>
        <tissue evidence="1">Shoot tissue taken approximately 20 cm above the soil surface</tissue>
    </source>
</reference>
<evidence type="ECO:0000313" key="1">
    <source>
        <dbReference type="EMBL" id="JAD58483.1"/>
    </source>
</evidence>
<proteinExistence type="predicted"/>
<organism evidence="1">
    <name type="scientific">Arundo donax</name>
    <name type="common">Giant reed</name>
    <name type="synonym">Donax arundinaceus</name>
    <dbReference type="NCBI Taxonomy" id="35708"/>
    <lineage>
        <taxon>Eukaryota</taxon>
        <taxon>Viridiplantae</taxon>
        <taxon>Streptophyta</taxon>
        <taxon>Embryophyta</taxon>
        <taxon>Tracheophyta</taxon>
        <taxon>Spermatophyta</taxon>
        <taxon>Magnoliopsida</taxon>
        <taxon>Liliopsida</taxon>
        <taxon>Poales</taxon>
        <taxon>Poaceae</taxon>
        <taxon>PACMAD clade</taxon>
        <taxon>Arundinoideae</taxon>
        <taxon>Arundineae</taxon>
        <taxon>Arundo</taxon>
    </lineage>
</organism>
<protein>
    <submittedName>
        <fullName evidence="1">Uncharacterized protein</fullName>
    </submittedName>
</protein>
<accession>A0A0A9T0C3</accession>
<sequence>MAVRKMGTAATMIGLVVLLLASSQATAHSNGCSSVMMTLSPCLDFISSKSAAQGSPAALWSPASSSLTPGASA</sequence>